<dbReference type="GeneID" id="11517697"/>
<keyword evidence="2 4" id="KW-0479">Metal-binding</keyword>
<dbReference type="InterPro" id="IPR002397">
    <property type="entry name" value="Cyt_P450_B"/>
</dbReference>
<dbReference type="PANTHER" id="PTHR46696:SF6">
    <property type="entry name" value="P450, PUTATIVE (EUROFUNG)-RELATED"/>
    <property type="match status" value="1"/>
</dbReference>
<dbReference type="Proteomes" id="UP000008181">
    <property type="component" value="Chromosome 1"/>
</dbReference>
<sequence>MATVDPSTCPHQALPQERIDSSAAVISDNVEDILKEYDVLREACPIAYTNQYGGYWLMTRYEDIKAAALDSETFISSVKAVIPSDPRGLRRPPLNFDAPNHTPYRTALDRTLKPARIKRLTARLEEHAEALLSPLLQRGQGNICTEFAAQFAAWVETEWLNLTPDTAPRLARTASAWVNAWRQMDAEKTTYYSTQLYDIARAVLADRREHPRDPEEDPASSLLLERNSNGEPLEEIHLVGCIRQSLVVGMVAPPLMMGGMCNHLSKDQQLQQQLREDPSLIPAAIEEFVRLFSPYRGFARTVSKEITMHGQTIRLGVPISLTYSAANRDPAVFDDPHRFVLNRPNIAMHLGFGRGRHRCAGQPLAKLYVASLAGQQQHMTMGRRGRG</sequence>
<dbReference type="GO" id="GO:0016705">
    <property type="term" value="F:oxidoreductase activity, acting on paired donors, with incorporation or reduction of molecular oxygen"/>
    <property type="evidence" value="ECO:0007669"/>
    <property type="project" value="InterPro"/>
</dbReference>
<dbReference type="Pfam" id="PF00067">
    <property type="entry name" value="p450"/>
    <property type="match status" value="1"/>
</dbReference>
<dbReference type="PRINTS" id="PR00359">
    <property type="entry name" value="BP450"/>
</dbReference>
<evidence type="ECO:0000313" key="6">
    <source>
        <dbReference type="Proteomes" id="UP000008181"/>
    </source>
</evidence>
<keyword evidence="4" id="KW-0349">Heme</keyword>
<dbReference type="InterPro" id="IPR001128">
    <property type="entry name" value="Cyt_P450"/>
</dbReference>
<dbReference type="RefSeq" id="XP_003650926.1">
    <property type="nucleotide sequence ID" value="XM_003650878.1"/>
</dbReference>
<proteinExistence type="inferred from homology"/>
<name>G2QUZ2_THETT</name>
<dbReference type="InterPro" id="IPR017972">
    <property type="entry name" value="Cyt_P450_CS"/>
</dbReference>
<evidence type="ECO:0000256" key="3">
    <source>
        <dbReference type="ARBA" id="ARBA00023004"/>
    </source>
</evidence>
<dbReference type="eggNOG" id="KOG0159">
    <property type="taxonomic scope" value="Eukaryota"/>
</dbReference>
<keyword evidence="4" id="KW-0560">Oxidoreductase</keyword>
<evidence type="ECO:0000256" key="2">
    <source>
        <dbReference type="ARBA" id="ARBA00022723"/>
    </source>
</evidence>
<dbReference type="OrthoDB" id="3945418at2759"/>
<dbReference type="PANTHER" id="PTHR46696">
    <property type="entry name" value="P450, PUTATIVE (EUROFUNG)-RELATED"/>
    <property type="match status" value="1"/>
</dbReference>
<accession>G2QUZ2</accession>
<keyword evidence="6" id="KW-1185">Reference proteome</keyword>
<protein>
    <recommendedName>
        <fullName evidence="7">Cytochrome P450</fullName>
    </recommendedName>
</protein>
<dbReference type="InterPro" id="IPR036396">
    <property type="entry name" value="Cyt_P450_sf"/>
</dbReference>
<dbReference type="KEGG" id="ttt:THITE_2110886"/>
<keyword evidence="3 4" id="KW-0408">Iron</keyword>
<dbReference type="PROSITE" id="PS00086">
    <property type="entry name" value="CYTOCHROME_P450"/>
    <property type="match status" value="1"/>
</dbReference>
<gene>
    <name evidence="5" type="ORF">THITE_2110886</name>
</gene>
<dbReference type="GO" id="GO:0020037">
    <property type="term" value="F:heme binding"/>
    <property type="evidence" value="ECO:0007669"/>
    <property type="project" value="InterPro"/>
</dbReference>
<keyword evidence="4" id="KW-0503">Monooxygenase</keyword>
<evidence type="ECO:0008006" key="7">
    <source>
        <dbReference type="Google" id="ProtNLM"/>
    </source>
</evidence>
<dbReference type="AlphaFoldDB" id="G2QUZ2"/>
<dbReference type="GO" id="GO:0005506">
    <property type="term" value="F:iron ion binding"/>
    <property type="evidence" value="ECO:0007669"/>
    <property type="project" value="InterPro"/>
</dbReference>
<dbReference type="HOGENOM" id="CLU_033716_0_2_1"/>
<dbReference type="EMBL" id="CP003009">
    <property type="protein sequence ID" value="AEO64590.1"/>
    <property type="molecule type" value="Genomic_DNA"/>
</dbReference>
<organism evidence="5 6">
    <name type="scientific">Thermothielavioides terrestris (strain ATCC 38088 / NRRL 8126)</name>
    <name type="common">Thielavia terrestris</name>
    <dbReference type="NCBI Taxonomy" id="578455"/>
    <lineage>
        <taxon>Eukaryota</taxon>
        <taxon>Fungi</taxon>
        <taxon>Dikarya</taxon>
        <taxon>Ascomycota</taxon>
        <taxon>Pezizomycotina</taxon>
        <taxon>Sordariomycetes</taxon>
        <taxon>Sordariomycetidae</taxon>
        <taxon>Sordariales</taxon>
        <taxon>Chaetomiaceae</taxon>
        <taxon>Thermothielavioides</taxon>
        <taxon>Thermothielavioides terrestris</taxon>
    </lineage>
</organism>
<dbReference type="Gene3D" id="1.10.630.10">
    <property type="entry name" value="Cytochrome P450"/>
    <property type="match status" value="1"/>
</dbReference>
<dbReference type="SUPFAM" id="SSF48264">
    <property type="entry name" value="Cytochrome P450"/>
    <property type="match status" value="1"/>
</dbReference>
<evidence type="ECO:0000256" key="4">
    <source>
        <dbReference type="RuleBase" id="RU000461"/>
    </source>
</evidence>
<dbReference type="GO" id="GO:0004497">
    <property type="term" value="F:monooxygenase activity"/>
    <property type="evidence" value="ECO:0007669"/>
    <property type="project" value="UniProtKB-KW"/>
</dbReference>
<reference evidence="5 6" key="1">
    <citation type="journal article" date="2011" name="Nat. Biotechnol.">
        <title>Comparative genomic analysis of the thermophilic biomass-degrading fungi Myceliophthora thermophila and Thielavia terrestris.</title>
        <authorList>
            <person name="Berka R.M."/>
            <person name="Grigoriev I.V."/>
            <person name="Otillar R."/>
            <person name="Salamov A."/>
            <person name="Grimwood J."/>
            <person name="Reid I."/>
            <person name="Ishmael N."/>
            <person name="John T."/>
            <person name="Darmond C."/>
            <person name="Moisan M.-C."/>
            <person name="Henrissat B."/>
            <person name="Coutinho P.M."/>
            <person name="Lombard V."/>
            <person name="Natvig D.O."/>
            <person name="Lindquist E."/>
            <person name="Schmutz J."/>
            <person name="Lucas S."/>
            <person name="Harris P."/>
            <person name="Powlowski J."/>
            <person name="Bellemare A."/>
            <person name="Taylor D."/>
            <person name="Butler G."/>
            <person name="de Vries R.P."/>
            <person name="Allijn I.E."/>
            <person name="van den Brink J."/>
            <person name="Ushinsky S."/>
            <person name="Storms R."/>
            <person name="Powell A.J."/>
            <person name="Paulsen I.T."/>
            <person name="Elbourne L.D.H."/>
            <person name="Baker S.E."/>
            <person name="Magnuson J."/>
            <person name="LaBoissiere S."/>
            <person name="Clutterbuck A.J."/>
            <person name="Martinez D."/>
            <person name="Wogulis M."/>
            <person name="de Leon A.L."/>
            <person name="Rey M.W."/>
            <person name="Tsang A."/>
        </authorList>
    </citation>
    <scope>NUCLEOTIDE SEQUENCE [LARGE SCALE GENOMIC DNA]</scope>
    <source>
        <strain evidence="6">ATCC 38088 / NRRL 8126</strain>
    </source>
</reference>
<evidence type="ECO:0000313" key="5">
    <source>
        <dbReference type="EMBL" id="AEO64590.1"/>
    </source>
</evidence>
<comment type="similarity">
    <text evidence="1 4">Belongs to the cytochrome P450 family.</text>
</comment>
<evidence type="ECO:0000256" key="1">
    <source>
        <dbReference type="ARBA" id="ARBA00010617"/>
    </source>
</evidence>